<sequence length="80" mass="9592">MTTKELKEKLNEFDENLEVLVQYGDIRSYSIIEVSKSKPFKEDDKECEELLRSDIVWLQIIEEENIKNKNKRKFLKNIKG</sequence>
<name>A0A519BH33_ACIG2</name>
<accession>A0A519BH33</accession>
<dbReference type="EMBL" id="SGBC01000002">
    <property type="protein sequence ID" value="RZD16587.1"/>
    <property type="molecule type" value="Genomic_DNA"/>
</dbReference>
<dbReference type="Proteomes" id="UP000316562">
    <property type="component" value="Unassembled WGS sequence"/>
</dbReference>
<evidence type="ECO:0000313" key="2">
    <source>
        <dbReference type="Proteomes" id="UP000316562"/>
    </source>
</evidence>
<evidence type="ECO:0000313" key="1">
    <source>
        <dbReference type="EMBL" id="RZD16587.1"/>
    </source>
</evidence>
<protein>
    <submittedName>
        <fullName evidence="1">Uncharacterized protein</fullName>
    </submittedName>
</protein>
<gene>
    <name evidence="1" type="ORF">EVJ46_06150</name>
</gene>
<comment type="caution">
    <text evidence="1">The sequence shown here is derived from an EMBL/GenBank/DDBJ whole genome shotgun (WGS) entry which is preliminary data.</text>
</comment>
<dbReference type="AlphaFoldDB" id="A0A519BH33"/>
<organism evidence="1 2">
    <name type="scientific">Acididesulfobacter guangdongensis</name>
    <dbReference type="NCBI Taxonomy" id="2597225"/>
    <lineage>
        <taxon>Bacteria</taxon>
        <taxon>Deltaproteobacteria</taxon>
        <taxon>Candidatus Acidulodesulfobacterales</taxon>
        <taxon>Candidatus Acididesulfobacter</taxon>
    </lineage>
</organism>
<proteinExistence type="predicted"/>
<reference evidence="1 2" key="1">
    <citation type="journal article" date="2019" name="ISME J.">
        <title>Insights into ecological role of a new deltaproteobacterial order Candidatus Acidulodesulfobacterales by metagenomics and metatranscriptomics.</title>
        <authorList>
            <person name="Tan S."/>
            <person name="Liu J."/>
            <person name="Fang Y."/>
            <person name="Hedlund B.P."/>
            <person name="Lian Z.H."/>
            <person name="Huang L.Y."/>
            <person name="Li J.T."/>
            <person name="Huang L.N."/>
            <person name="Li W.J."/>
            <person name="Jiang H.C."/>
            <person name="Dong H.L."/>
            <person name="Shu W.S."/>
        </authorList>
    </citation>
    <scope>NUCLEOTIDE SEQUENCE [LARGE SCALE GENOMIC DNA]</scope>
    <source>
        <strain evidence="1">AP2</strain>
    </source>
</reference>